<evidence type="ECO:0000256" key="5">
    <source>
        <dbReference type="ARBA" id="ARBA00022714"/>
    </source>
</evidence>
<dbReference type="PANTHER" id="PTHR21266:SF32">
    <property type="entry name" value="CHOLESTEROL 7-DESATURASE NVD"/>
    <property type="match status" value="1"/>
</dbReference>
<reference evidence="23 24" key="1">
    <citation type="submission" date="2017-04" db="EMBL/GenBank/DDBJ databases">
        <title>Complete Genome Sequence of Streptomyces gilvosporeus F607, a Capable Producer of Natamycin.</title>
        <authorList>
            <person name="Zong G."/>
            <person name="Zhong C."/>
            <person name="Fu J."/>
            <person name="Qin R."/>
            <person name="Cao G."/>
        </authorList>
    </citation>
    <scope>NUCLEOTIDE SEQUENCE [LARGE SCALE GENOMIC DNA]</scope>
    <source>
        <strain evidence="23 24">F607</strain>
    </source>
</reference>
<keyword evidence="8" id="KW-1133">Transmembrane helix</keyword>
<keyword evidence="10" id="KW-0408">Iron</keyword>
<evidence type="ECO:0000256" key="9">
    <source>
        <dbReference type="ARBA" id="ARBA00023002"/>
    </source>
</evidence>
<keyword evidence="5" id="KW-0001">2Fe-2S</keyword>
<dbReference type="STRING" id="553510.B1H19_02775"/>
<evidence type="ECO:0000256" key="19">
    <source>
        <dbReference type="ARBA" id="ARBA00047853"/>
    </source>
</evidence>
<evidence type="ECO:0000256" key="4">
    <source>
        <dbReference type="ARBA" id="ARBA00022692"/>
    </source>
</evidence>
<dbReference type="SUPFAM" id="SSF55961">
    <property type="entry name" value="Bet v1-like"/>
    <property type="match status" value="1"/>
</dbReference>
<dbReference type="PANTHER" id="PTHR21266">
    <property type="entry name" value="IRON-SULFUR DOMAIN CONTAINING PROTEIN"/>
    <property type="match status" value="1"/>
</dbReference>
<dbReference type="InterPro" id="IPR017941">
    <property type="entry name" value="Rieske_2Fe-2S"/>
</dbReference>
<organism evidence="23 24">
    <name type="scientific">Streptomyces gilvosporeus</name>
    <dbReference type="NCBI Taxonomy" id="553510"/>
    <lineage>
        <taxon>Bacteria</taxon>
        <taxon>Bacillati</taxon>
        <taxon>Actinomycetota</taxon>
        <taxon>Actinomycetes</taxon>
        <taxon>Kitasatosporales</taxon>
        <taxon>Streptomycetaceae</taxon>
        <taxon>Streptomyces</taxon>
    </lineage>
</organism>
<keyword evidence="6" id="KW-0479">Metal-binding</keyword>
<dbReference type="KEGG" id="sgv:B1H19_02775"/>
<gene>
    <name evidence="23" type="ORF">B1H19_02775</name>
</gene>
<dbReference type="InterPro" id="IPR045605">
    <property type="entry name" value="KshA-like_C"/>
</dbReference>
<evidence type="ECO:0000256" key="12">
    <source>
        <dbReference type="ARBA" id="ARBA00023136"/>
    </source>
</evidence>
<evidence type="ECO:0000313" key="23">
    <source>
        <dbReference type="EMBL" id="ARF53233.1"/>
    </source>
</evidence>
<comment type="catalytic activity">
    <reaction evidence="19">
        <text>cholesterol + NADH + O2 + H(+) = 7-dehydrocholesterol + NAD(+) + 2 H2O</text>
        <dbReference type="Rhea" id="RHEA:51644"/>
        <dbReference type="ChEBI" id="CHEBI:15377"/>
        <dbReference type="ChEBI" id="CHEBI:15378"/>
        <dbReference type="ChEBI" id="CHEBI:15379"/>
        <dbReference type="ChEBI" id="CHEBI:16113"/>
        <dbReference type="ChEBI" id="CHEBI:17759"/>
        <dbReference type="ChEBI" id="CHEBI:57540"/>
        <dbReference type="ChEBI" id="CHEBI:57945"/>
        <dbReference type="EC" id="1.14.19.21"/>
    </reaction>
    <physiologicalReaction direction="left-to-right" evidence="19">
        <dbReference type="Rhea" id="RHEA:51645"/>
    </physiologicalReaction>
</comment>
<dbReference type="Gene3D" id="3.90.380.10">
    <property type="entry name" value="Naphthalene 1,2-dioxygenase Alpha Subunit, Chain A, domain 1"/>
    <property type="match status" value="1"/>
</dbReference>
<dbReference type="GO" id="GO:0016042">
    <property type="term" value="P:lipid catabolic process"/>
    <property type="evidence" value="ECO:0007669"/>
    <property type="project" value="UniProtKB-KW"/>
</dbReference>
<keyword evidence="24" id="KW-1185">Reference proteome</keyword>
<dbReference type="Proteomes" id="UP000192726">
    <property type="component" value="Chromosome"/>
</dbReference>
<dbReference type="GO" id="GO:0004497">
    <property type="term" value="F:monooxygenase activity"/>
    <property type="evidence" value="ECO:0007669"/>
    <property type="project" value="UniProtKB-ARBA"/>
</dbReference>
<dbReference type="GO" id="GO:0005737">
    <property type="term" value="C:cytoplasm"/>
    <property type="evidence" value="ECO:0007669"/>
    <property type="project" value="TreeGrafter"/>
</dbReference>
<evidence type="ECO:0000256" key="16">
    <source>
        <dbReference type="ARBA" id="ARBA00026095"/>
    </source>
</evidence>
<evidence type="ECO:0000256" key="7">
    <source>
        <dbReference type="ARBA" id="ARBA00022963"/>
    </source>
</evidence>
<keyword evidence="4" id="KW-0812">Transmembrane</keyword>
<dbReference type="CDD" id="cd03469">
    <property type="entry name" value="Rieske_RO_Alpha_N"/>
    <property type="match status" value="1"/>
</dbReference>
<comment type="subcellular location">
    <subcellularLocation>
        <location evidence="2">Membrane</location>
    </subcellularLocation>
</comment>
<dbReference type="EC" id="1.14.19.21" evidence="16"/>
<dbReference type="EMBL" id="CP020569">
    <property type="protein sequence ID" value="ARF53233.1"/>
    <property type="molecule type" value="Genomic_DNA"/>
</dbReference>
<evidence type="ECO:0000313" key="24">
    <source>
        <dbReference type="Proteomes" id="UP000192726"/>
    </source>
</evidence>
<evidence type="ECO:0000256" key="11">
    <source>
        <dbReference type="ARBA" id="ARBA00023014"/>
    </source>
</evidence>
<dbReference type="Gene3D" id="2.102.10.10">
    <property type="entry name" value="Rieske [2Fe-2S] iron-sulphur domain"/>
    <property type="match status" value="1"/>
</dbReference>
<dbReference type="Pfam" id="PF00355">
    <property type="entry name" value="Rieske"/>
    <property type="match status" value="1"/>
</dbReference>
<dbReference type="PROSITE" id="PS51296">
    <property type="entry name" value="RIESKE"/>
    <property type="match status" value="1"/>
</dbReference>
<evidence type="ECO:0000256" key="14">
    <source>
        <dbReference type="ARBA" id="ARBA00025712"/>
    </source>
</evidence>
<accession>A0A1V0TK13</accession>
<evidence type="ECO:0000256" key="2">
    <source>
        <dbReference type="ARBA" id="ARBA00004370"/>
    </source>
</evidence>
<feature type="region of interest" description="Disordered" evidence="21">
    <location>
        <begin position="1"/>
        <end position="58"/>
    </location>
</feature>
<name>A0A1V0TK13_9ACTN</name>
<keyword evidence="13" id="KW-0443">Lipid metabolism</keyword>
<dbReference type="InterPro" id="IPR036922">
    <property type="entry name" value="Rieske_2Fe-2S_sf"/>
</dbReference>
<evidence type="ECO:0000256" key="10">
    <source>
        <dbReference type="ARBA" id="ARBA00023004"/>
    </source>
</evidence>
<evidence type="ECO:0000256" key="15">
    <source>
        <dbReference type="ARBA" id="ARBA00025729"/>
    </source>
</evidence>
<dbReference type="Pfam" id="PF19298">
    <property type="entry name" value="KshA_C"/>
    <property type="match status" value="1"/>
</dbReference>
<feature type="domain" description="Rieske" evidence="22">
    <location>
        <begin position="72"/>
        <end position="174"/>
    </location>
</feature>
<evidence type="ECO:0000256" key="8">
    <source>
        <dbReference type="ARBA" id="ARBA00022989"/>
    </source>
</evidence>
<evidence type="ECO:0000259" key="22">
    <source>
        <dbReference type="PROSITE" id="PS51296"/>
    </source>
</evidence>
<evidence type="ECO:0000256" key="17">
    <source>
        <dbReference type="ARBA" id="ARBA00030944"/>
    </source>
</evidence>
<keyword evidence="11" id="KW-0411">Iron-sulfur</keyword>
<comment type="cofactor">
    <cofactor evidence="1">
        <name>Fe cation</name>
        <dbReference type="ChEBI" id="CHEBI:24875"/>
    </cofactor>
</comment>
<dbReference type="GO" id="GO:0016020">
    <property type="term" value="C:membrane"/>
    <property type="evidence" value="ECO:0007669"/>
    <property type="project" value="UniProtKB-SubCell"/>
</dbReference>
<evidence type="ECO:0000256" key="21">
    <source>
        <dbReference type="SAM" id="MobiDB-lite"/>
    </source>
</evidence>
<evidence type="ECO:0000256" key="1">
    <source>
        <dbReference type="ARBA" id="ARBA00001962"/>
    </source>
</evidence>
<feature type="compositionally biased region" description="Basic residues" evidence="21">
    <location>
        <begin position="1"/>
        <end position="14"/>
    </location>
</feature>
<evidence type="ECO:0000256" key="6">
    <source>
        <dbReference type="ARBA" id="ARBA00022723"/>
    </source>
</evidence>
<comment type="pathway">
    <text evidence="3">Hormone biosynthesis.</text>
</comment>
<evidence type="ECO:0000256" key="3">
    <source>
        <dbReference type="ARBA" id="ARBA00004972"/>
    </source>
</evidence>
<dbReference type="SUPFAM" id="SSF50022">
    <property type="entry name" value="ISP domain"/>
    <property type="match status" value="1"/>
</dbReference>
<sequence length="389" mass="43395">MAGHRDHGRHHARLDRRTSRLLPHIRPLPPPRGIGRHTVFKPQGHSSKYSPAKGVSPRYTDEAPPLPFPNGWFCAGFSDELLPGKVTTRRLAGQDLVLYRTRSGLIRATRPYCPHLGAHLGTAGRIEGEEVVCSFHGFAFGPDGTCTRTGYGTRPPKAFLPLLPVREEGGLILVWHHHAGAAPTWDLLPAHPGEFTPVARDTTECAGHPQEVLENIVDFGHLTALHWPRVSSVRVTKSFTEEGTTSRVVLEMAVRPPGWKKPMLTSYEFTLHGLGGTEVHIHLPAGFTVRIWFMPTPVAPWRIQLRSGIDARVPAPGFLPTPANRALAAAGSYLLSQFFLWYHNRVFLFSEQNGDVPVWNTKEYLARPRLTEGDGPITRYRRWAGQFYP</sequence>
<comment type="catalytic activity">
    <reaction evidence="20">
        <text>cholesterol + NADPH + O2 + H(+) = 7-dehydrocholesterol + NADP(+) + 2 H2O</text>
        <dbReference type="Rhea" id="RHEA:45024"/>
        <dbReference type="ChEBI" id="CHEBI:15377"/>
        <dbReference type="ChEBI" id="CHEBI:15378"/>
        <dbReference type="ChEBI" id="CHEBI:15379"/>
        <dbReference type="ChEBI" id="CHEBI:16113"/>
        <dbReference type="ChEBI" id="CHEBI:17759"/>
        <dbReference type="ChEBI" id="CHEBI:57783"/>
        <dbReference type="ChEBI" id="CHEBI:58349"/>
        <dbReference type="EC" id="1.14.19.21"/>
    </reaction>
    <physiologicalReaction direction="left-to-right" evidence="20">
        <dbReference type="Rhea" id="RHEA:45025"/>
    </physiologicalReaction>
</comment>
<evidence type="ECO:0000256" key="18">
    <source>
        <dbReference type="ARBA" id="ARBA00046982"/>
    </source>
</evidence>
<proteinExistence type="inferred from homology"/>
<comment type="similarity">
    <text evidence="15">Belongs to the cholesterol 7-desaturase family.</text>
</comment>
<protein>
    <recommendedName>
        <fullName evidence="16">cholesterol 7-desaturase</fullName>
        <ecNumber evidence="16">1.14.19.21</ecNumber>
    </recommendedName>
    <alternativeName>
        <fullName evidence="17">Rieske-type oxygenase</fullName>
    </alternativeName>
</protein>
<dbReference type="GO" id="GO:0051537">
    <property type="term" value="F:2 iron, 2 sulfur cluster binding"/>
    <property type="evidence" value="ECO:0007669"/>
    <property type="project" value="UniProtKB-KW"/>
</dbReference>
<evidence type="ECO:0000256" key="13">
    <source>
        <dbReference type="ARBA" id="ARBA00023221"/>
    </source>
</evidence>
<keyword evidence="7" id="KW-0442">Lipid degradation</keyword>
<evidence type="ECO:0000256" key="20">
    <source>
        <dbReference type="ARBA" id="ARBA00049548"/>
    </source>
</evidence>
<keyword evidence="12" id="KW-0472">Membrane</keyword>
<dbReference type="AlphaFoldDB" id="A0A1V0TK13"/>
<keyword evidence="13" id="KW-0753">Steroid metabolism</keyword>
<dbReference type="GO" id="GO:0046872">
    <property type="term" value="F:metal ion binding"/>
    <property type="evidence" value="ECO:0007669"/>
    <property type="project" value="UniProtKB-KW"/>
</dbReference>
<dbReference type="InterPro" id="IPR050584">
    <property type="entry name" value="Cholesterol_7-desaturase"/>
</dbReference>
<dbReference type="GO" id="GO:0170056">
    <property type="term" value="F:cholesterol 7-desaturase [NAD(P)H] activity"/>
    <property type="evidence" value="ECO:0007669"/>
    <property type="project" value="UniProtKB-EC"/>
</dbReference>
<comment type="pathway">
    <text evidence="14">Steroid hormone biosynthesis; dafachronic acid biosynthesis.</text>
</comment>
<comment type="subunit">
    <text evidence="18">Homotrimer. The two-component system 3-ketosteroid-9-alpha-monooxygenase is composed of an oxygenase component KshA and a reductase component KshB.</text>
</comment>
<dbReference type="GO" id="GO:0008203">
    <property type="term" value="P:cholesterol metabolic process"/>
    <property type="evidence" value="ECO:0007669"/>
    <property type="project" value="InterPro"/>
</dbReference>
<keyword evidence="9" id="KW-0560">Oxidoreductase</keyword>